<dbReference type="InterPro" id="IPR036397">
    <property type="entry name" value="RNaseH_sf"/>
</dbReference>
<evidence type="ECO:0000259" key="1">
    <source>
        <dbReference type="Pfam" id="PF18701"/>
    </source>
</evidence>
<organism evidence="2 3">
    <name type="scientific">Aphis craccivora</name>
    <name type="common">Cowpea aphid</name>
    <dbReference type="NCBI Taxonomy" id="307492"/>
    <lineage>
        <taxon>Eukaryota</taxon>
        <taxon>Metazoa</taxon>
        <taxon>Ecdysozoa</taxon>
        <taxon>Arthropoda</taxon>
        <taxon>Hexapoda</taxon>
        <taxon>Insecta</taxon>
        <taxon>Pterygota</taxon>
        <taxon>Neoptera</taxon>
        <taxon>Paraneoptera</taxon>
        <taxon>Hemiptera</taxon>
        <taxon>Sternorrhyncha</taxon>
        <taxon>Aphidomorpha</taxon>
        <taxon>Aphidoidea</taxon>
        <taxon>Aphididae</taxon>
        <taxon>Aphidini</taxon>
        <taxon>Aphis</taxon>
        <taxon>Aphis</taxon>
    </lineage>
</organism>
<dbReference type="OrthoDB" id="6623406at2759"/>
<name>A0A6G0Y8T9_APHCR</name>
<dbReference type="PANTHER" id="PTHR47331">
    <property type="entry name" value="PHD-TYPE DOMAIN-CONTAINING PROTEIN"/>
    <property type="match status" value="1"/>
</dbReference>
<sequence>MELSVVSRCVKCIRAKPKFNAPLMAPFLKERVQFMRPFVVTGDALQDQTVHLEAMEDLSTQAFLASLRRFTARRGLCSSIFSDNGTNFVGARRELYSHVKAAQPQLAQKNIEWRFNPPLAPYFGGLWEKLSTLLCQIEACLNSQLLTPISSDPSDLEVPTQAHFLIGGPISLPPEVGLTQESMSSLKRWKYVQYLMKLFWRRCSSEYLPQLHIRGKWISNKAPLKSVILPLLRMKTLHLQNGNWEELPHLYSTAAALLCLPIRPRR</sequence>
<dbReference type="InterPro" id="IPR012337">
    <property type="entry name" value="RNaseH-like_sf"/>
</dbReference>
<keyword evidence="3" id="KW-1185">Reference proteome</keyword>
<protein>
    <submittedName>
        <fullName evidence="2">Integrase catalytic domain-containing protein</fullName>
    </submittedName>
</protein>
<evidence type="ECO:0000313" key="2">
    <source>
        <dbReference type="EMBL" id="KAF0751196.1"/>
    </source>
</evidence>
<dbReference type="Gene3D" id="3.30.420.10">
    <property type="entry name" value="Ribonuclease H-like superfamily/Ribonuclease H"/>
    <property type="match status" value="1"/>
</dbReference>
<accession>A0A6G0Y8T9</accession>
<feature type="non-terminal residue" evidence="2">
    <location>
        <position position="266"/>
    </location>
</feature>
<evidence type="ECO:0000313" key="3">
    <source>
        <dbReference type="Proteomes" id="UP000478052"/>
    </source>
</evidence>
<dbReference type="AlphaFoldDB" id="A0A6G0Y8T9"/>
<dbReference type="EMBL" id="VUJU01005446">
    <property type="protein sequence ID" value="KAF0751196.1"/>
    <property type="molecule type" value="Genomic_DNA"/>
</dbReference>
<dbReference type="SUPFAM" id="SSF53098">
    <property type="entry name" value="Ribonuclease H-like"/>
    <property type="match status" value="1"/>
</dbReference>
<dbReference type="Pfam" id="PF18701">
    <property type="entry name" value="DUF5641"/>
    <property type="match status" value="1"/>
</dbReference>
<feature type="domain" description="DUF5641" evidence="1">
    <location>
        <begin position="187"/>
        <end position="238"/>
    </location>
</feature>
<reference evidence="2 3" key="1">
    <citation type="submission" date="2019-08" db="EMBL/GenBank/DDBJ databases">
        <title>Whole genome of Aphis craccivora.</title>
        <authorList>
            <person name="Voronova N.V."/>
            <person name="Shulinski R.S."/>
            <person name="Bandarenka Y.V."/>
            <person name="Zhorov D.G."/>
            <person name="Warner D."/>
        </authorList>
    </citation>
    <scope>NUCLEOTIDE SEQUENCE [LARGE SCALE GENOMIC DNA]</scope>
    <source>
        <strain evidence="2">180601</strain>
        <tissue evidence="2">Whole Body</tissue>
    </source>
</reference>
<dbReference type="InterPro" id="IPR040676">
    <property type="entry name" value="DUF5641"/>
</dbReference>
<comment type="caution">
    <text evidence="2">The sequence shown here is derived from an EMBL/GenBank/DDBJ whole genome shotgun (WGS) entry which is preliminary data.</text>
</comment>
<proteinExistence type="predicted"/>
<dbReference type="GO" id="GO:0003676">
    <property type="term" value="F:nucleic acid binding"/>
    <property type="evidence" value="ECO:0007669"/>
    <property type="project" value="InterPro"/>
</dbReference>
<gene>
    <name evidence="2" type="ORF">FWK35_00016917</name>
</gene>
<dbReference type="Proteomes" id="UP000478052">
    <property type="component" value="Unassembled WGS sequence"/>
</dbReference>